<evidence type="ECO:0000313" key="4">
    <source>
        <dbReference type="EMBL" id="MFD2531839.1"/>
    </source>
</evidence>
<dbReference type="InterPro" id="IPR058647">
    <property type="entry name" value="BSH_CzcB-like"/>
</dbReference>
<dbReference type="Gene3D" id="2.40.420.20">
    <property type="match status" value="1"/>
</dbReference>
<keyword evidence="5" id="KW-1185">Reference proteome</keyword>
<dbReference type="SUPFAM" id="SSF111369">
    <property type="entry name" value="HlyD-like secretion proteins"/>
    <property type="match status" value="1"/>
</dbReference>
<reference evidence="5" key="1">
    <citation type="journal article" date="2019" name="Int. J. Syst. Evol. Microbiol.">
        <title>The Global Catalogue of Microorganisms (GCM) 10K type strain sequencing project: providing services to taxonomists for standard genome sequencing and annotation.</title>
        <authorList>
            <consortium name="The Broad Institute Genomics Platform"/>
            <consortium name="The Broad Institute Genome Sequencing Center for Infectious Disease"/>
            <person name="Wu L."/>
            <person name="Ma J."/>
        </authorList>
    </citation>
    <scope>NUCLEOTIDE SEQUENCE [LARGE SCALE GENOMIC DNA]</scope>
    <source>
        <strain evidence="5">KCTC 52042</strain>
    </source>
</reference>
<dbReference type="EMBL" id="JBHULI010000022">
    <property type="protein sequence ID" value="MFD2531839.1"/>
    <property type="molecule type" value="Genomic_DNA"/>
</dbReference>
<comment type="similarity">
    <text evidence="1">Belongs to the membrane fusion protein (MFP) (TC 8.A.1) family.</text>
</comment>
<feature type="domain" description="CzcB-like barrel-sandwich hybrid" evidence="3">
    <location>
        <begin position="71"/>
        <end position="210"/>
    </location>
</feature>
<dbReference type="Proteomes" id="UP001597460">
    <property type="component" value="Unassembled WGS sequence"/>
</dbReference>
<sequence>MKKTAFLLSFLSIFIISCGGNNSGENGQSNFSRFGGQAGQRTTSVETNEIEIGSIAEQVRSYGNVKAQNVISVQPQVSNRITEFYVDLGDTVRQGQALAKIYDATFRDQLTQARSQVEQSRIALQRDSSEYVRQQRLNERDLTSESELDIAQASYQNSIAQFESARSSLTQAQENFNNTVVKSPVNGVVVSRALEVGDIASTGTELFQIASTNGYESRIYLPVQDWRAVKIGQEVNMRISNESEVNARGIVSRKSPQLDPTTGLGEVVITLTQTGDAIYPGVLVENVINITRKEQAMIVPRSALVEQVETVINPETNTIDLERTYSVFVSRGDSVAERRELDLGIEQGDRIEVLAGLLPGDKIIVTGQSGLEDGARISVASGDRFQAPEERQIGGNEDQPATNNGRAPGQNPLANMSEEERAEAREKMQGMSREERMAYLRDLREQQAENADSTSN</sequence>
<dbReference type="NCBIfam" id="TIGR01730">
    <property type="entry name" value="RND_mfp"/>
    <property type="match status" value="1"/>
</dbReference>
<evidence type="ECO:0000256" key="2">
    <source>
        <dbReference type="SAM" id="MobiDB-lite"/>
    </source>
</evidence>
<comment type="caution">
    <text evidence="4">The sequence shown here is derived from an EMBL/GenBank/DDBJ whole genome shotgun (WGS) entry which is preliminary data.</text>
</comment>
<dbReference type="Pfam" id="PF25973">
    <property type="entry name" value="BSH_CzcB"/>
    <property type="match status" value="1"/>
</dbReference>
<dbReference type="RefSeq" id="WP_390299606.1">
    <property type="nucleotide sequence ID" value="NZ_JBHULI010000022.1"/>
</dbReference>
<organism evidence="4 5">
    <name type="scientific">Gracilimonas halophila</name>
    <dbReference type="NCBI Taxonomy" id="1834464"/>
    <lineage>
        <taxon>Bacteria</taxon>
        <taxon>Pseudomonadati</taxon>
        <taxon>Balneolota</taxon>
        <taxon>Balneolia</taxon>
        <taxon>Balneolales</taxon>
        <taxon>Balneolaceae</taxon>
        <taxon>Gracilimonas</taxon>
    </lineage>
</organism>
<dbReference type="PROSITE" id="PS51257">
    <property type="entry name" value="PROKAR_LIPOPROTEIN"/>
    <property type="match status" value="1"/>
</dbReference>
<accession>A0ABW5JGG4</accession>
<protein>
    <submittedName>
        <fullName evidence="4">Efflux RND transporter periplasmic adaptor subunit</fullName>
    </submittedName>
</protein>
<evidence type="ECO:0000259" key="3">
    <source>
        <dbReference type="Pfam" id="PF25973"/>
    </source>
</evidence>
<feature type="region of interest" description="Disordered" evidence="2">
    <location>
        <begin position="383"/>
        <end position="456"/>
    </location>
</feature>
<dbReference type="Gene3D" id="1.10.287.470">
    <property type="entry name" value="Helix hairpin bin"/>
    <property type="match status" value="1"/>
</dbReference>
<proteinExistence type="inferred from homology"/>
<evidence type="ECO:0000256" key="1">
    <source>
        <dbReference type="ARBA" id="ARBA00009477"/>
    </source>
</evidence>
<dbReference type="Gene3D" id="2.40.30.170">
    <property type="match status" value="1"/>
</dbReference>
<name>A0ABW5JGG4_9BACT</name>
<feature type="compositionally biased region" description="Basic and acidic residues" evidence="2">
    <location>
        <begin position="418"/>
        <end position="447"/>
    </location>
</feature>
<dbReference type="PANTHER" id="PTHR30469">
    <property type="entry name" value="MULTIDRUG RESISTANCE PROTEIN MDTA"/>
    <property type="match status" value="1"/>
</dbReference>
<dbReference type="Gene3D" id="2.40.50.100">
    <property type="match status" value="1"/>
</dbReference>
<gene>
    <name evidence="4" type="ORF">ACFSVN_05225</name>
</gene>
<evidence type="ECO:0000313" key="5">
    <source>
        <dbReference type="Proteomes" id="UP001597460"/>
    </source>
</evidence>
<dbReference type="InterPro" id="IPR006143">
    <property type="entry name" value="RND_pump_MFP"/>
</dbReference>